<feature type="active site" description="Nucleophile" evidence="8">
    <location>
        <position position="34"/>
    </location>
</feature>
<evidence type="ECO:0000256" key="7">
    <source>
        <dbReference type="PIRNR" id="PIRNR000077"/>
    </source>
</evidence>
<dbReference type="PIRSF" id="PIRSF000077">
    <property type="entry name" value="Thioredoxin"/>
    <property type="match status" value="1"/>
</dbReference>
<keyword evidence="12" id="KW-1185">Reference proteome</keyword>
<dbReference type="AlphaFoldDB" id="A0A0W8I3K0"/>
<dbReference type="InterPro" id="IPR036249">
    <property type="entry name" value="Thioredoxin-like_sf"/>
</dbReference>
<dbReference type="GO" id="GO:0015035">
    <property type="term" value="F:protein-disulfide reductase activity"/>
    <property type="evidence" value="ECO:0007669"/>
    <property type="project" value="UniProtKB-UniRule"/>
</dbReference>
<dbReference type="EMBL" id="LQBL01000030">
    <property type="protein sequence ID" value="KUG52477.1"/>
    <property type="molecule type" value="Genomic_DNA"/>
</dbReference>
<evidence type="ECO:0000256" key="4">
    <source>
        <dbReference type="ARBA" id="ARBA00023157"/>
    </source>
</evidence>
<feature type="site" description="Deprotonates C-terminal active site Cys" evidence="8">
    <location>
        <position position="25"/>
    </location>
</feature>
<sequence>MSISNTSDATFTEDVLQHDGPVLVDFWAPWCGPCKMIAPILEELSEEWGDSLKVVKLNTDENPQTTQSYGITGIPTMHVYSGGEVVKTIVGALPKKKLANELEPFTG</sequence>
<keyword evidence="3" id="KW-0249">Electron transport</keyword>
<gene>
    <name evidence="11" type="ORF">AVL62_14220</name>
</gene>
<dbReference type="InterPro" id="IPR017937">
    <property type="entry name" value="Thioredoxin_CS"/>
</dbReference>
<evidence type="ECO:0000256" key="8">
    <source>
        <dbReference type="PIRSR" id="PIRSR000077-1"/>
    </source>
</evidence>
<proteinExistence type="inferred from homology"/>
<evidence type="ECO:0000313" key="11">
    <source>
        <dbReference type="EMBL" id="KUG52477.1"/>
    </source>
</evidence>
<feature type="site" description="Contributes to redox potential value" evidence="8">
    <location>
        <position position="32"/>
    </location>
</feature>
<evidence type="ECO:0000256" key="5">
    <source>
        <dbReference type="ARBA" id="ARBA00023284"/>
    </source>
</evidence>
<dbReference type="PANTHER" id="PTHR45663">
    <property type="entry name" value="GEO12009P1"/>
    <property type="match status" value="1"/>
</dbReference>
<evidence type="ECO:0000256" key="1">
    <source>
        <dbReference type="ARBA" id="ARBA00008987"/>
    </source>
</evidence>
<dbReference type="PANTHER" id="PTHR45663:SF11">
    <property type="entry name" value="GEO12009P1"/>
    <property type="match status" value="1"/>
</dbReference>
<evidence type="ECO:0000313" key="12">
    <source>
        <dbReference type="Proteomes" id="UP000054837"/>
    </source>
</evidence>
<dbReference type="Proteomes" id="UP000054837">
    <property type="component" value="Unassembled WGS sequence"/>
</dbReference>
<dbReference type="PRINTS" id="PR00421">
    <property type="entry name" value="THIOREDOXIN"/>
</dbReference>
<evidence type="ECO:0000256" key="3">
    <source>
        <dbReference type="ARBA" id="ARBA00022982"/>
    </source>
</evidence>
<feature type="active site" description="Nucleophile" evidence="8">
    <location>
        <position position="31"/>
    </location>
</feature>
<dbReference type="STRING" id="767452.AVL62_14220"/>
<dbReference type="NCBIfam" id="TIGR01068">
    <property type="entry name" value="thioredoxin"/>
    <property type="match status" value="1"/>
</dbReference>
<accession>A0A0W8I3K0</accession>
<keyword evidence="2" id="KW-0813">Transport</keyword>
<comment type="caution">
    <text evidence="11">The sequence shown here is derived from an EMBL/GenBank/DDBJ whole genome shotgun (WGS) entry which is preliminary data.</text>
</comment>
<keyword evidence="4 9" id="KW-1015">Disulfide bond</keyword>
<comment type="similarity">
    <text evidence="1 7">Belongs to the thioredoxin family.</text>
</comment>
<evidence type="ECO:0000256" key="2">
    <source>
        <dbReference type="ARBA" id="ARBA00022448"/>
    </source>
</evidence>
<keyword evidence="5 9" id="KW-0676">Redox-active center</keyword>
<feature type="disulfide bond" description="Redox-active" evidence="9">
    <location>
        <begin position="31"/>
        <end position="34"/>
    </location>
</feature>
<evidence type="ECO:0000256" key="6">
    <source>
        <dbReference type="NCBIfam" id="TIGR01068"/>
    </source>
</evidence>
<evidence type="ECO:0000256" key="9">
    <source>
        <dbReference type="PIRSR" id="PIRSR000077-4"/>
    </source>
</evidence>
<dbReference type="PROSITE" id="PS51352">
    <property type="entry name" value="THIOREDOXIN_2"/>
    <property type="match status" value="1"/>
</dbReference>
<dbReference type="SUPFAM" id="SSF52833">
    <property type="entry name" value="Thioredoxin-like"/>
    <property type="match status" value="1"/>
</dbReference>
<protein>
    <recommendedName>
        <fullName evidence="6 7">Thioredoxin</fullName>
    </recommendedName>
</protein>
<dbReference type="RefSeq" id="WP_058892013.1">
    <property type="nucleotide sequence ID" value="NZ_LQBL01000030.1"/>
</dbReference>
<dbReference type="InterPro" id="IPR013766">
    <property type="entry name" value="Thioredoxin_domain"/>
</dbReference>
<evidence type="ECO:0000259" key="10">
    <source>
        <dbReference type="PROSITE" id="PS51352"/>
    </source>
</evidence>
<name>A0A0W8I3K0_9MICO</name>
<dbReference type="PROSITE" id="PS00194">
    <property type="entry name" value="THIOREDOXIN_1"/>
    <property type="match status" value="1"/>
</dbReference>
<feature type="site" description="Contributes to redox potential value" evidence="8">
    <location>
        <position position="33"/>
    </location>
</feature>
<dbReference type="FunFam" id="3.40.30.10:FF:000001">
    <property type="entry name" value="Thioredoxin"/>
    <property type="match status" value="1"/>
</dbReference>
<dbReference type="CDD" id="cd02947">
    <property type="entry name" value="TRX_family"/>
    <property type="match status" value="1"/>
</dbReference>
<dbReference type="Gene3D" id="3.40.30.10">
    <property type="entry name" value="Glutaredoxin"/>
    <property type="match status" value="1"/>
</dbReference>
<dbReference type="OrthoDB" id="9790390at2"/>
<dbReference type="InterPro" id="IPR005746">
    <property type="entry name" value="Thioredoxin"/>
</dbReference>
<feature type="domain" description="Thioredoxin" evidence="10">
    <location>
        <begin position="1"/>
        <end position="107"/>
    </location>
</feature>
<dbReference type="GO" id="GO:0045454">
    <property type="term" value="P:cell redox homeostasis"/>
    <property type="evidence" value="ECO:0007669"/>
    <property type="project" value="TreeGrafter"/>
</dbReference>
<reference evidence="11 12" key="1">
    <citation type="submission" date="2015-12" db="EMBL/GenBank/DDBJ databases">
        <title>Serinicoccus chungangenesis strain CD08_5 genome sequencing and assembly.</title>
        <authorList>
            <person name="Chander A.M."/>
            <person name="Kaur G."/>
            <person name="Nair G.R."/>
            <person name="Dhawan D.K."/>
            <person name="Kochhar R.K."/>
            <person name="Mayilraj S."/>
            <person name="Bhadada S.K."/>
        </authorList>
    </citation>
    <scope>NUCLEOTIDE SEQUENCE [LARGE SCALE GENOMIC DNA]</scope>
    <source>
        <strain evidence="11 12">CD08_5</strain>
    </source>
</reference>
<dbReference type="GO" id="GO:0005829">
    <property type="term" value="C:cytosol"/>
    <property type="evidence" value="ECO:0007669"/>
    <property type="project" value="TreeGrafter"/>
</dbReference>
<dbReference type="Pfam" id="PF00085">
    <property type="entry name" value="Thioredoxin"/>
    <property type="match status" value="1"/>
</dbReference>
<organism evidence="11 12">
    <name type="scientific">Serinicoccus chungangensis</name>
    <dbReference type="NCBI Taxonomy" id="767452"/>
    <lineage>
        <taxon>Bacteria</taxon>
        <taxon>Bacillati</taxon>
        <taxon>Actinomycetota</taxon>
        <taxon>Actinomycetes</taxon>
        <taxon>Micrococcales</taxon>
        <taxon>Ornithinimicrobiaceae</taxon>
        <taxon>Serinicoccus</taxon>
    </lineage>
</organism>